<organism evidence="2 3">
    <name type="scientific">Cylicostephanus goldi</name>
    <name type="common">Nematode worm</name>
    <dbReference type="NCBI Taxonomy" id="71465"/>
    <lineage>
        <taxon>Eukaryota</taxon>
        <taxon>Metazoa</taxon>
        <taxon>Ecdysozoa</taxon>
        <taxon>Nematoda</taxon>
        <taxon>Chromadorea</taxon>
        <taxon>Rhabditida</taxon>
        <taxon>Rhabditina</taxon>
        <taxon>Rhabditomorpha</taxon>
        <taxon>Strongyloidea</taxon>
        <taxon>Strongylidae</taxon>
        <taxon>Cylicostephanus</taxon>
    </lineage>
</organism>
<accession>A0A3P7MR33</accession>
<feature type="region of interest" description="Disordered" evidence="1">
    <location>
        <begin position="54"/>
        <end position="82"/>
    </location>
</feature>
<evidence type="ECO:0000313" key="3">
    <source>
        <dbReference type="Proteomes" id="UP000271889"/>
    </source>
</evidence>
<dbReference type="EMBL" id="UYRV01114866">
    <property type="protein sequence ID" value="VDN29160.1"/>
    <property type="molecule type" value="Genomic_DNA"/>
</dbReference>
<evidence type="ECO:0000256" key="1">
    <source>
        <dbReference type="SAM" id="MobiDB-lite"/>
    </source>
</evidence>
<gene>
    <name evidence="2" type="ORF">CGOC_LOCUS11180</name>
</gene>
<evidence type="ECO:0000313" key="2">
    <source>
        <dbReference type="EMBL" id="VDN29160.1"/>
    </source>
</evidence>
<feature type="compositionally biased region" description="Polar residues" evidence="1">
    <location>
        <begin position="54"/>
        <end position="64"/>
    </location>
</feature>
<reference evidence="2 3" key="1">
    <citation type="submission" date="2018-11" db="EMBL/GenBank/DDBJ databases">
        <authorList>
            <consortium name="Pathogen Informatics"/>
        </authorList>
    </citation>
    <scope>NUCLEOTIDE SEQUENCE [LARGE SCALE GENOMIC DNA]</scope>
</reference>
<dbReference type="AlphaFoldDB" id="A0A3P7MR33"/>
<dbReference type="Proteomes" id="UP000271889">
    <property type="component" value="Unassembled WGS sequence"/>
</dbReference>
<keyword evidence="3" id="KW-1185">Reference proteome</keyword>
<proteinExistence type="predicted"/>
<name>A0A3P7MR33_CYLGO</name>
<sequence>MDIKMRILVSTQVGSIAPMVTEKQGRALDVINVIEVKELELPKSSKISFRSIRLPNSSKVSPNENLLEPTQMAPSHPKISAL</sequence>
<protein>
    <submittedName>
        <fullName evidence="2">Uncharacterized protein</fullName>
    </submittedName>
</protein>